<reference evidence="1 2" key="1">
    <citation type="journal article" date="2017" name="Elife">
        <title>Extensive horizontal gene transfer in cheese-associated bacteria.</title>
        <authorList>
            <person name="Bonham K.S."/>
            <person name="Wolfe B.E."/>
            <person name="Dutton R.J."/>
        </authorList>
    </citation>
    <scope>NUCLEOTIDE SEQUENCE [LARGE SCALE GENOMIC DNA]</scope>
    <source>
        <strain evidence="1 2">JB182</strain>
    </source>
</reference>
<sequence length="120" mass="13416">MFFPVQNKTLGGSMRVESQSGIGLPENVRFTKYRIAFSVVIVQGSTNSLALWSGLGLTEPTDLKLQEAQLRTEAKLELLSETFADAKRSQARAVVVMTQADMPPRVRRSVTGQPRDRFRF</sequence>
<dbReference type="AlphaFoldDB" id="A0A2N7RYD4"/>
<name>A0A2N7RYD4_9MICC</name>
<evidence type="ECO:0000313" key="1">
    <source>
        <dbReference type="EMBL" id="PMQ18894.1"/>
    </source>
</evidence>
<protein>
    <submittedName>
        <fullName evidence="1">Uncharacterized protein</fullName>
    </submittedName>
</protein>
<dbReference type="Proteomes" id="UP000235739">
    <property type="component" value="Unassembled WGS sequence"/>
</dbReference>
<proteinExistence type="predicted"/>
<comment type="caution">
    <text evidence="1">The sequence shown here is derived from an EMBL/GenBank/DDBJ whole genome shotgun (WGS) entry which is preliminary data.</text>
</comment>
<accession>A0A2N7RYD4</accession>
<organism evidence="1 2">
    <name type="scientific">Glutamicibacter arilaitensis</name>
    <dbReference type="NCBI Taxonomy" id="256701"/>
    <lineage>
        <taxon>Bacteria</taxon>
        <taxon>Bacillati</taxon>
        <taxon>Actinomycetota</taxon>
        <taxon>Actinomycetes</taxon>
        <taxon>Micrococcales</taxon>
        <taxon>Micrococcaceae</taxon>
        <taxon>Glutamicibacter</taxon>
    </lineage>
</organism>
<evidence type="ECO:0000313" key="2">
    <source>
        <dbReference type="Proteomes" id="UP000235739"/>
    </source>
</evidence>
<dbReference type="EMBL" id="PNQX01000003">
    <property type="protein sequence ID" value="PMQ18894.1"/>
    <property type="molecule type" value="Genomic_DNA"/>
</dbReference>
<gene>
    <name evidence="1" type="ORF">CIK84_16055</name>
</gene>